<protein>
    <submittedName>
        <fullName evidence="1">Uncharacterized protein</fullName>
    </submittedName>
</protein>
<reference evidence="1" key="3">
    <citation type="submission" date="2025-09" db="UniProtKB">
        <authorList>
            <consortium name="Ensembl"/>
        </authorList>
    </citation>
    <scope>IDENTIFICATION</scope>
</reference>
<name>A0A493TVX6_ANAPP</name>
<accession>A0A493TVX6</accession>
<organism evidence="1 2">
    <name type="scientific">Anas platyrhynchos platyrhynchos</name>
    <name type="common">Northern mallard</name>
    <dbReference type="NCBI Taxonomy" id="8840"/>
    <lineage>
        <taxon>Eukaryota</taxon>
        <taxon>Metazoa</taxon>
        <taxon>Chordata</taxon>
        <taxon>Craniata</taxon>
        <taxon>Vertebrata</taxon>
        <taxon>Euteleostomi</taxon>
        <taxon>Archelosauria</taxon>
        <taxon>Archosauria</taxon>
        <taxon>Dinosauria</taxon>
        <taxon>Saurischia</taxon>
        <taxon>Theropoda</taxon>
        <taxon>Coelurosauria</taxon>
        <taxon>Aves</taxon>
        <taxon>Neognathae</taxon>
        <taxon>Galloanserae</taxon>
        <taxon>Anseriformes</taxon>
        <taxon>Anatidae</taxon>
        <taxon>Anatinae</taxon>
        <taxon>Anas</taxon>
    </lineage>
</organism>
<reference evidence="1" key="2">
    <citation type="submission" date="2025-08" db="UniProtKB">
        <authorList>
            <consortium name="Ensembl"/>
        </authorList>
    </citation>
    <scope>IDENTIFICATION</scope>
</reference>
<dbReference type="Ensembl" id="ENSAPLT00000027548.1">
    <property type="protein sequence ID" value="ENSAPLP00000030011.1"/>
    <property type="gene ID" value="ENSAPLG00000024100.1"/>
</dbReference>
<dbReference type="Proteomes" id="UP000016666">
    <property type="component" value="Chromosome 3"/>
</dbReference>
<dbReference type="AlphaFoldDB" id="A0A493TVX6"/>
<evidence type="ECO:0000313" key="1">
    <source>
        <dbReference type="Ensembl" id="ENSAPLP00000030011.1"/>
    </source>
</evidence>
<keyword evidence="2" id="KW-1185">Reference proteome</keyword>
<evidence type="ECO:0000313" key="2">
    <source>
        <dbReference type="Proteomes" id="UP000016666"/>
    </source>
</evidence>
<proteinExistence type="predicted"/>
<sequence length="252" mass="27173">NDKTFGIFLEGFCSVIASISFDLIQHVRTEDSAAYAFVLSPPVDCSRCLSVSAAHPSGCRGWVPWRSRAVPPVSGTPGCTGALPELRAVPAASRVTQARGYDALSFSVEINDKWSGRQLLQANEDNTTEVPEDGGQVYVRNCTEPALHEFPNDIFTNEDRRHGAVILHVLCVLPYLCACPLQLRATGPPAAKPPWPPCMGSLKSPAPPGSDFRVVQALCPPGTNCWTGALLQGPGAELGLVFKWRGERCSWD</sequence>
<dbReference type="STRING" id="8840.ENSAPLP00000030011"/>
<reference evidence="1 2" key="1">
    <citation type="submission" date="2017-10" db="EMBL/GenBank/DDBJ databases">
        <title>A new Pekin duck reference genome.</title>
        <authorList>
            <person name="Hou Z.-C."/>
            <person name="Zhou Z.-K."/>
            <person name="Zhu F."/>
            <person name="Hou S.-S."/>
        </authorList>
    </citation>
    <scope>NUCLEOTIDE SEQUENCE [LARGE SCALE GENOMIC DNA]</scope>
</reference>